<name>A0A3M0KZA7_HIRRU</name>
<keyword evidence="2" id="KW-1185">Reference proteome</keyword>
<comment type="caution">
    <text evidence="1">The sequence shown here is derived from an EMBL/GenBank/DDBJ whole genome shotgun (WGS) entry which is preliminary data.</text>
</comment>
<sequence>MKDLDPGLEGILRKFTDDAKLGGSLDSLEGRKALQRDLNKLEGWTITNHVEFSKAKCRIRHLGLGNSECTDRLGNEVLESRATEKDLGILVTGKSAVPWQLGGSAMSWRHQAQYRQPGKGGIVLLCFGAASP</sequence>
<dbReference type="OrthoDB" id="416454at2759"/>
<organism evidence="1 2">
    <name type="scientific">Hirundo rustica rustica</name>
    <dbReference type="NCBI Taxonomy" id="333673"/>
    <lineage>
        <taxon>Eukaryota</taxon>
        <taxon>Metazoa</taxon>
        <taxon>Chordata</taxon>
        <taxon>Craniata</taxon>
        <taxon>Vertebrata</taxon>
        <taxon>Euteleostomi</taxon>
        <taxon>Archelosauria</taxon>
        <taxon>Archosauria</taxon>
        <taxon>Dinosauria</taxon>
        <taxon>Saurischia</taxon>
        <taxon>Theropoda</taxon>
        <taxon>Coelurosauria</taxon>
        <taxon>Aves</taxon>
        <taxon>Neognathae</taxon>
        <taxon>Neoaves</taxon>
        <taxon>Telluraves</taxon>
        <taxon>Australaves</taxon>
        <taxon>Passeriformes</taxon>
        <taxon>Sylvioidea</taxon>
        <taxon>Hirundinidae</taxon>
        <taxon>Hirundo</taxon>
    </lineage>
</organism>
<accession>A0A3M0KZA7</accession>
<evidence type="ECO:0000313" key="1">
    <source>
        <dbReference type="EMBL" id="RMC18588.1"/>
    </source>
</evidence>
<gene>
    <name evidence="1" type="ORF">DUI87_04480</name>
</gene>
<dbReference type="Proteomes" id="UP000269221">
    <property type="component" value="Unassembled WGS sequence"/>
</dbReference>
<proteinExistence type="predicted"/>
<evidence type="ECO:0008006" key="3">
    <source>
        <dbReference type="Google" id="ProtNLM"/>
    </source>
</evidence>
<dbReference type="EMBL" id="QRBI01000096">
    <property type="protein sequence ID" value="RMC18588.1"/>
    <property type="molecule type" value="Genomic_DNA"/>
</dbReference>
<evidence type="ECO:0000313" key="2">
    <source>
        <dbReference type="Proteomes" id="UP000269221"/>
    </source>
</evidence>
<dbReference type="STRING" id="333673.A0A3M0KZA7"/>
<dbReference type="AlphaFoldDB" id="A0A3M0KZA7"/>
<protein>
    <recommendedName>
        <fullName evidence="3">Rna-directed dna polymerase from mobile element jockey-like</fullName>
    </recommendedName>
</protein>
<reference evidence="1 2" key="1">
    <citation type="submission" date="2018-07" db="EMBL/GenBank/DDBJ databases">
        <title>A high quality draft genome assembly of the barn swallow (H. rustica rustica).</title>
        <authorList>
            <person name="Formenti G."/>
            <person name="Chiara M."/>
            <person name="Poveda L."/>
            <person name="Francoijs K.-J."/>
            <person name="Bonisoli-Alquati A."/>
            <person name="Canova L."/>
            <person name="Gianfranceschi L."/>
            <person name="Horner D.S."/>
            <person name="Saino N."/>
        </authorList>
    </citation>
    <scope>NUCLEOTIDE SEQUENCE [LARGE SCALE GENOMIC DNA]</scope>
    <source>
        <strain evidence="1">Chelidonia</strain>
        <tissue evidence="1">Blood</tissue>
    </source>
</reference>